<name>A0ACC2PDI5_9HYME</name>
<proteinExistence type="predicted"/>
<comment type="caution">
    <text evidence="1">The sequence shown here is derived from an EMBL/GenBank/DDBJ whole genome shotgun (WGS) entry which is preliminary data.</text>
</comment>
<sequence>MNKVYSKNNLQYYRTGRIPGGKCGPQKLRLDSWDDVKMLTNQRVFCADNMRCYSDETIMQQQIIHNALKALDERKKSDEDNLVLRYVRNIPTIMLRSEPSGNKNATVEKEINIGPASITIDLISVRVNPVENNISATIMLIHGEVISSTVRIEPTMVKHIRMPFEYSMKYPQPQMGDSTENNNYS</sequence>
<protein>
    <submittedName>
        <fullName evidence="1">Uncharacterized protein</fullName>
    </submittedName>
</protein>
<evidence type="ECO:0000313" key="2">
    <source>
        <dbReference type="Proteomes" id="UP001239111"/>
    </source>
</evidence>
<evidence type="ECO:0000313" key="1">
    <source>
        <dbReference type="EMBL" id="KAJ8681382.1"/>
    </source>
</evidence>
<reference evidence="1" key="1">
    <citation type="submission" date="2023-04" db="EMBL/GenBank/DDBJ databases">
        <title>A chromosome-level genome assembly of the parasitoid wasp Eretmocerus hayati.</title>
        <authorList>
            <person name="Zhong Y."/>
            <person name="Liu S."/>
            <person name="Liu Y."/>
        </authorList>
    </citation>
    <scope>NUCLEOTIDE SEQUENCE</scope>
    <source>
        <strain evidence="1">ZJU_SS_LIU_2023</strain>
    </source>
</reference>
<organism evidence="1 2">
    <name type="scientific">Eretmocerus hayati</name>
    <dbReference type="NCBI Taxonomy" id="131215"/>
    <lineage>
        <taxon>Eukaryota</taxon>
        <taxon>Metazoa</taxon>
        <taxon>Ecdysozoa</taxon>
        <taxon>Arthropoda</taxon>
        <taxon>Hexapoda</taxon>
        <taxon>Insecta</taxon>
        <taxon>Pterygota</taxon>
        <taxon>Neoptera</taxon>
        <taxon>Endopterygota</taxon>
        <taxon>Hymenoptera</taxon>
        <taxon>Apocrita</taxon>
        <taxon>Proctotrupomorpha</taxon>
        <taxon>Chalcidoidea</taxon>
        <taxon>Aphelinidae</taxon>
        <taxon>Aphelininae</taxon>
        <taxon>Eretmocerus</taxon>
    </lineage>
</organism>
<dbReference type="Proteomes" id="UP001239111">
    <property type="component" value="Chromosome 2"/>
</dbReference>
<accession>A0ACC2PDI5</accession>
<dbReference type="EMBL" id="CM056742">
    <property type="protein sequence ID" value="KAJ8681382.1"/>
    <property type="molecule type" value="Genomic_DNA"/>
</dbReference>
<keyword evidence="2" id="KW-1185">Reference proteome</keyword>
<gene>
    <name evidence="1" type="ORF">QAD02_017169</name>
</gene>